<name>I0GM63_SELRL</name>
<dbReference type="SUPFAM" id="SSF51658">
    <property type="entry name" value="Xylose isomerase-like"/>
    <property type="match status" value="1"/>
</dbReference>
<dbReference type="eggNOG" id="COG1082">
    <property type="taxonomic scope" value="Bacteria"/>
</dbReference>
<dbReference type="PANTHER" id="PTHR12110:SF21">
    <property type="entry name" value="XYLOSE ISOMERASE-LIKE TIM BARREL DOMAIN-CONTAINING PROTEIN"/>
    <property type="match status" value="1"/>
</dbReference>
<protein>
    <recommendedName>
        <fullName evidence="1">Xylose isomerase-like TIM barrel domain-containing protein</fullName>
    </recommendedName>
</protein>
<organism evidence="2 3">
    <name type="scientific">Selenomonas ruminantium subsp. lactilytica (strain NBRC 103574 / TAM6421)</name>
    <dbReference type="NCBI Taxonomy" id="927704"/>
    <lineage>
        <taxon>Bacteria</taxon>
        <taxon>Bacillati</taxon>
        <taxon>Bacillota</taxon>
        <taxon>Negativicutes</taxon>
        <taxon>Selenomonadales</taxon>
        <taxon>Selenomonadaceae</taxon>
        <taxon>Selenomonas</taxon>
    </lineage>
</organism>
<reference evidence="2 3" key="1">
    <citation type="submission" date="2011-10" db="EMBL/GenBank/DDBJ databases">
        <title>Whole genome sequence of Selenomonas ruminantium subsp. lactilytica TAM6421.</title>
        <authorList>
            <person name="Oguchi A."/>
            <person name="Ankai A."/>
            <person name="Kaneko J."/>
            <person name="Yamada-Narita S."/>
            <person name="Fukui S."/>
            <person name="Takahashi M."/>
            <person name="Onodera T."/>
            <person name="Kojima S."/>
            <person name="Fushimi T."/>
            <person name="Abe N."/>
            <person name="Kamio Y."/>
            <person name="Yamazaki S."/>
            <person name="Fujita N."/>
        </authorList>
    </citation>
    <scope>NUCLEOTIDE SEQUENCE [LARGE SCALE GENOMIC DNA]</scope>
    <source>
        <strain evidence="3">NBRC 103574 / TAM6421</strain>
    </source>
</reference>
<proteinExistence type="predicted"/>
<dbReference type="Gene3D" id="3.20.20.150">
    <property type="entry name" value="Divalent-metal-dependent TIM barrel enzymes"/>
    <property type="match status" value="1"/>
</dbReference>
<dbReference type="PANTHER" id="PTHR12110">
    <property type="entry name" value="HYDROXYPYRUVATE ISOMERASE"/>
    <property type="match status" value="1"/>
</dbReference>
<dbReference type="KEGG" id="sri:SELR_01420"/>
<dbReference type="PATRIC" id="fig|927704.6.peg.146"/>
<evidence type="ECO:0000313" key="3">
    <source>
        <dbReference type="Proteomes" id="UP000007887"/>
    </source>
</evidence>
<evidence type="ECO:0000313" key="2">
    <source>
        <dbReference type="EMBL" id="BAL81850.1"/>
    </source>
</evidence>
<evidence type="ECO:0000259" key="1">
    <source>
        <dbReference type="Pfam" id="PF01261"/>
    </source>
</evidence>
<dbReference type="InterPro" id="IPR036237">
    <property type="entry name" value="Xyl_isomerase-like_sf"/>
</dbReference>
<dbReference type="Pfam" id="PF01261">
    <property type="entry name" value="AP_endonuc_2"/>
    <property type="match status" value="1"/>
</dbReference>
<dbReference type="InterPro" id="IPR013022">
    <property type="entry name" value="Xyl_isomerase-like_TIM-brl"/>
</dbReference>
<dbReference type="AlphaFoldDB" id="I0GM63"/>
<dbReference type="Proteomes" id="UP000007887">
    <property type="component" value="Chromosome"/>
</dbReference>
<feature type="domain" description="Xylose isomerase-like TIM barrel" evidence="1">
    <location>
        <begin position="20"/>
        <end position="272"/>
    </location>
</feature>
<dbReference type="EMBL" id="AP012292">
    <property type="protein sequence ID" value="BAL81850.1"/>
    <property type="molecule type" value="Genomic_DNA"/>
</dbReference>
<dbReference type="OrthoDB" id="2063291at2"/>
<dbReference type="HOGENOM" id="CLU_080433_1_0_9"/>
<sequence length="278" mass="31003">MQLGIRLHDMRPGSLAERAAWARGQGFSCVHLALEKTISGFKLEPGKLTAGFGKHIRDIFASHDVDVAVLGCYKNLAHPDRAELQRIQENYIAHLRMAVSLGCSVVGTETGAPNAEYQYEPQCHTEMALQTFLHGLEPVVEAAEKLGVLLAIEPVWNHIVWNPQVARRVIQEMASPNLRIIFDPVNLLSGENYQDRDRVIGEAIEQFGEYVEVVHLKDFQVQGEKLSAVAPGTGLMDYKPLLAYLKQEKYGIQATLENTIPENAVAARKYLEEIYAEV</sequence>
<accession>I0GM63</accession>
<dbReference type="InterPro" id="IPR050312">
    <property type="entry name" value="IolE/XylAMocC-like"/>
</dbReference>
<gene>
    <name evidence="2" type="ordered locus">SELR_01420</name>
</gene>